<dbReference type="GO" id="GO:0005737">
    <property type="term" value="C:cytoplasm"/>
    <property type="evidence" value="ECO:0007669"/>
    <property type="project" value="UniProtKB-SubCell"/>
</dbReference>
<dbReference type="PROSITE" id="PS50109">
    <property type="entry name" value="HIS_KIN"/>
    <property type="match status" value="1"/>
</dbReference>
<keyword evidence="10 18" id="KW-0418">Kinase</keyword>
<reference evidence="18 19" key="1">
    <citation type="submission" date="2019-01" db="EMBL/GenBank/DDBJ databases">
        <authorList>
            <person name="Li J."/>
        </authorList>
    </citation>
    <scope>NUCLEOTIDE SEQUENCE [LARGE SCALE GENOMIC DNA]</scope>
    <source>
        <strain evidence="18 19">CCUG 35506</strain>
    </source>
</reference>
<dbReference type="PIRSF" id="PIRSF037434">
    <property type="entry name" value="STHK_ChrS"/>
    <property type="match status" value="1"/>
</dbReference>
<dbReference type="GO" id="GO:0046872">
    <property type="term" value="F:metal ion binding"/>
    <property type="evidence" value="ECO:0007669"/>
    <property type="project" value="UniProtKB-KW"/>
</dbReference>
<feature type="transmembrane region" description="Helical" evidence="16">
    <location>
        <begin position="51"/>
        <end position="71"/>
    </location>
</feature>
<organism evidence="18 19">
    <name type="scientific">Agromyces fucosus</name>
    <dbReference type="NCBI Taxonomy" id="41985"/>
    <lineage>
        <taxon>Bacteria</taxon>
        <taxon>Bacillati</taxon>
        <taxon>Actinomycetota</taxon>
        <taxon>Actinomycetes</taxon>
        <taxon>Micrococcales</taxon>
        <taxon>Microbacteriaceae</taxon>
        <taxon>Agromyces</taxon>
    </lineage>
</organism>
<dbReference type="Pfam" id="PF02518">
    <property type="entry name" value="HATPase_c"/>
    <property type="match status" value="1"/>
</dbReference>
<proteinExistence type="predicted"/>
<dbReference type="InterPro" id="IPR005467">
    <property type="entry name" value="His_kinase_dom"/>
</dbReference>
<feature type="domain" description="Histidine kinase" evidence="17">
    <location>
        <begin position="203"/>
        <end position="412"/>
    </location>
</feature>
<dbReference type="SUPFAM" id="SSF55874">
    <property type="entry name" value="ATPase domain of HSP90 chaperone/DNA topoisomerase II/histidine kinase"/>
    <property type="match status" value="1"/>
</dbReference>
<dbReference type="PRINTS" id="PR00344">
    <property type="entry name" value="BCTRLSENSOR"/>
</dbReference>
<dbReference type="Proteomes" id="UP000292935">
    <property type="component" value="Unassembled WGS sequence"/>
</dbReference>
<dbReference type="Gene3D" id="3.30.565.10">
    <property type="entry name" value="Histidine kinase-like ATPase, C-terminal domain"/>
    <property type="match status" value="1"/>
</dbReference>
<dbReference type="InterPro" id="IPR011712">
    <property type="entry name" value="Sig_transdc_His_kin_sub3_dim/P"/>
</dbReference>
<evidence type="ECO:0000256" key="9">
    <source>
        <dbReference type="ARBA" id="ARBA00022723"/>
    </source>
</evidence>
<evidence type="ECO:0000256" key="13">
    <source>
        <dbReference type="ARBA" id="ARBA00023014"/>
    </source>
</evidence>
<comment type="cofactor">
    <cofactor evidence="2">
        <name>[4Fe-4S] cluster</name>
        <dbReference type="ChEBI" id="CHEBI:49883"/>
    </cofactor>
</comment>
<evidence type="ECO:0000256" key="14">
    <source>
        <dbReference type="ARBA" id="ARBA00024827"/>
    </source>
</evidence>
<gene>
    <name evidence="18" type="ORF">ESP57_00770</name>
</gene>
<keyword evidence="16" id="KW-0472">Membrane</keyword>
<evidence type="ECO:0000256" key="3">
    <source>
        <dbReference type="ARBA" id="ARBA00004496"/>
    </source>
</evidence>
<evidence type="ECO:0000256" key="1">
    <source>
        <dbReference type="ARBA" id="ARBA00000085"/>
    </source>
</evidence>
<feature type="transmembrane region" description="Helical" evidence="16">
    <location>
        <begin position="77"/>
        <end position="97"/>
    </location>
</feature>
<dbReference type="InterPro" id="IPR004358">
    <property type="entry name" value="Sig_transdc_His_kin-like_C"/>
</dbReference>
<keyword evidence="11" id="KW-0408">Iron</keyword>
<sequence>MAVIQIPSERVAPSALRPVFTALRLGLHVLVIGLTLFVVVRALLDDAPDEIGVTVLAVAFLACYGAGIAAAHRNLPTWARVIWLVSLLVLWVGMSAMTPDAAFLAFPLFFLELHVLAAPIAVPLVVVTFGLSVWGTATHLGFEVGSILGPLISAGVAIVIGLGYRAMAQETQERQALILDLMATREELAAASREAGTLAERERLAKEIHDTVAQGLSSIQMLLHAAERDVADEATQQKLQLARETAAQNLGETRRFIRELAPPSLDAQSLPAALRRLTESTTEQSLQSGTPLRVEFSTSGEPVMLSMAADAALLRIAQGSLANVLQHANASHASVTLSYLGDEIALDVVDDGVGFRSAPANGVDGEQPGDAGVGGFGLRAIRQRAAALGGSVDIESTPGDGTAISVRIPVVAP</sequence>
<feature type="transmembrane region" description="Helical" evidence="16">
    <location>
        <begin position="147"/>
        <end position="164"/>
    </location>
</feature>
<evidence type="ECO:0000256" key="2">
    <source>
        <dbReference type="ARBA" id="ARBA00001966"/>
    </source>
</evidence>
<dbReference type="InterPro" id="IPR017205">
    <property type="entry name" value="Sig_transdc_His_kinase_ChrS"/>
</dbReference>
<comment type="subcellular location">
    <subcellularLocation>
        <location evidence="3">Cytoplasm</location>
    </subcellularLocation>
</comment>
<comment type="caution">
    <text evidence="18">The sequence shown here is derived from an EMBL/GenBank/DDBJ whole genome shotgun (WGS) entry which is preliminary data.</text>
</comment>
<dbReference type="RefSeq" id="WP_129230189.1">
    <property type="nucleotide sequence ID" value="NZ_SDPO01000001.1"/>
</dbReference>
<keyword evidence="8" id="KW-0808">Transferase</keyword>
<keyword evidence="9" id="KW-0479">Metal-binding</keyword>
<evidence type="ECO:0000256" key="12">
    <source>
        <dbReference type="ARBA" id="ARBA00023012"/>
    </source>
</evidence>
<evidence type="ECO:0000259" key="17">
    <source>
        <dbReference type="PROSITE" id="PS50109"/>
    </source>
</evidence>
<dbReference type="InterPro" id="IPR050482">
    <property type="entry name" value="Sensor_HK_TwoCompSys"/>
</dbReference>
<dbReference type="OrthoDB" id="144293at2"/>
<evidence type="ECO:0000256" key="10">
    <source>
        <dbReference type="ARBA" id="ARBA00022777"/>
    </source>
</evidence>
<dbReference type="CDD" id="cd16917">
    <property type="entry name" value="HATPase_UhpB-NarQ-NarX-like"/>
    <property type="match status" value="1"/>
</dbReference>
<keyword evidence="19" id="KW-1185">Reference proteome</keyword>
<comment type="function">
    <text evidence="14">Member of the two-component regulatory system NreB/NreC involved in the control of dissimilatory nitrate/nitrite reduction in response to oxygen. NreB functions as a direct oxygen sensor histidine kinase which is autophosphorylated, in the absence of oxygen, probably at the conserved histidine residue, and transfers its phosphate group probably to a conserved aspartate residue of NreC. NreB/NreC activates the expression of the nitrate (narGHJI) and nitrite (nir) reductase operons, as well as the putative nitrate transporter gene narT.</text>
</comment>
<evidence type="ECO:0000256" key="5">
    <source>
        <dbReference type="ARBA" id="ARBA00017322"/>
    </source>
</evidence>
<keyword evidence="16" id="KW-1133">Transmembrane helix</keyword>
<accession>A0A4Q2JUD5</accession>
<feature type="transmembrane region" description="Helical" evidence="16">
    <location>
        <begin position="109"/>
        <end position="135"/>
    </location>
</feature>
<protein>
    <recommendedName>
        <fullName evidence="5">Oxygen sensor histidine kinase NreB</fullName>
        <ecNumber evidence="4">2.7.13.3</ecNumber>
    </recommendedName>
    <alternativeName>
        <fullName evidence="15">Nitrogen regulation protein B</fullName>
    </alternativeName>
</protein>
<name>A0A4Q2JUD5_9MICO</name>
<dbReference type="Pfam" id="PF07730">
    <property type="entry name" value="HisKA_3"/>
    <property type="match status" value="1"/>
</dbReference>
<keyword evidence="12" id="KW-0902">Two-component regulatory system</keyword>
<evidence type="ECO:0000256" key="7">
    <source>
        <dbReference type="ARBA" id="ARBA00022490"/>
    </source>
</evidence>
<comment type="catalytic activity">
    <reaction evidence="1">
        <text>ATP + protein L-histidine = ADP + protein N-phospho-L-histidine.</text>
        <dbReference type="EC" id="2.7.13.3"/>
    </reaction>
</comment>
<keyword evidence="16" id="KW-0812">Transmembrane</keyword>
<dbReference type="GO" id="GO:0051539">
    <property type="term" value="F:4 iron, 4 sulfur cluster binding"/>
    <property type="evidence" value="ECO:0007669"/>
    <property type="project" value="UniProtKB-KW"/>
</dbReference>
<evidence type="ECO:0000256" key="11">
    <source>
        <dbReference type="ARBA" id="ARBA00023004"/>
    </source>
</evidence>
<dbReference type="Gene3D" id="1.20.5.1930">
    <property type="match status" value="1"/>
</dbReference>
<dbReference type="PANTHER" id="PTHR24421">
    <property type="entry name" value="NITRATE/NITRITE SENSOR PROTEIN NARX-RELATED"/>
    <property type="match status" value="1"/>
</dbReference>
<keyword evidence="7" id="KW-0963">Cytoplasm</keyword>
<dbReference type="EC" id="2.7.13.3" evidence="4"/>
<dbReference type="GO" id="GO:0016020">
    <property type="term" value="C:membrane"/>
    <property type="evidence" value="ECO:0007669"/>
    <property type="project" value="InterPro"/>
</dbReference>
<evidence type="ECO:0000256" key="4">
    <source>
        <dbReference type="ARBA" id="ARBA00012438"/>
    </source>
</evidence>
<evidence type="ECO:0000313" key="19">
    <source>
        <dbReference type="Proteomes" id="UP000292935"/>
    </source>
</evidence>
<dbReference type="GO" id="GO:0000155">
    <property type="term" value="F:phosphorelay sensor kinase activity"/>
    <property type="evidence" value="ECO:0007669"/>
    <property type="project" value="InterPro"/>
</dbReference>
<evidence type="ECO:0000256" key="16">
    <source>
        <dbReference type="SAM" id="Phobius"/>
    </source>
</evidence>
<dbReference type="AlphaFoldDB" id="A0A4Q2JUD5"/>
<dbReference type="EMBL" id="SDPO01000001">
    <property type="protein sequence ID" value="RXZ50389.1"/>
    <property type="molecule type" value="Genomic_DNA"/>
</dbReference>
<evidence type="ECO:0000256" key="15">
    <source>
        <dbReference type="ARBA" id="ARBA00030800"/>
    </source>
</evidence>
<dbReference type="GO" id="GO:0046983">
    <property type="term" value="F:protein dimerization activity"/>
    <property type="evidence" value="ECO:0007669"/>
    <property type="project" value="InterPro"/>
</dbReference>
<feature type="transmembrane region" description="Helical" evidence="16">
    <location>
        <begin position="25"/>
        <end position="44"/>
    </location>
</feature>
<evidence type="ECO:0000313" key="18">
    <source>
        <dbReference type="EMBL" id="RXZ50389.1"/>
    </source>
</evidence>
<dbReference type="PANTHER" id="PTHR24421:SF62">
    <property type="entry name" value="SENSORY TRANSDUCTION HISTIDINE KINASE"/>
    <property type="match status" value="1"/>
</dbReference>
<evidence type="ECO:0000256" key="6">
    <source>
        <dbReference type="ARBA" id="ARBA00022485"/>
    </source>
</evidence>
<evidence type="ECO:0000256" key="8">
    <source>
        <dbReference type="ARBA" id="ARBA00022679"/>
    </source>
</evidence>
<keyword evidence="6" id="KW-0004">4Fe-4S</keyword>
<keyword evidence="13" id="KW-0411">Iron-sulfur</keyword>
<dbReference type="InterPro" id="IPR003594">
    <property type="entry name" value="HATPase_dom"/>
</dbReference>
<dbReference type="InterPro" id="IPR036890">
    <property type="entry name" value="HATPase_C_sf"/>
</dbReference>